<dbReference type="GO" id="GO:0051539">
    <property type="term" value="F:4 iron, 4 sulfur cluster binding"/>
    <property type="evidence" value="ECO:0007669"/>
    <property type="project" value="InterPro"/>
</dbReference>
<dbReference type="PANTHER" id="PTHR13932:SF5">
    <property type="entry name" value="RADICAL S-ADENOSYL METHIONINE DOMAIN-CONTAINING PROTEIN 1, MITOCHONDRIAL"/>
    <property type="match status" value="1"/>
</dbReference>
<keyword evidence="9" id="KW-0143">Chaperone</keyword>
<dbReference type="GO" id="GO:0005739">
    <property type="term" value="C:mitochondrion"/>
    <property type="evidence" value="ECO:0007669"/>
    <property type="project" value="TreeGrafter"/>
</dbReference>
<keyword evidence="4" id="KW-0949">S-adenosyl-L-methionine</keyword>
<sequence>MKKSYLRVIDQFFMQNPEFQDRKLKSIFFGGGTPSLAQPETFSSIIHQTSKYISFLPDVEITMEANPTSVESDKIKEFKQAGINRVSIGVQSFDERDLKFLGRKHSIQEAVNAIKIAQDSVGQDRVSLDLMFGTNLHASEPDAWKKVLKTALDLGTQHISLYQLTVEKNTSFYKKHAKGEFNLPSEEIYEYLYDTAINMCAEKGLKQYEVSNFSSSESTQSKHNVQYWKSRDYIGIGPGAHSRLTLPNNERVAAVQIMQPEQWMHEVNGDDVYNKIMPGNIKVDNLSTQERVDELFLMGLRLVQEGVSESALAHHSGLTFSSALNKNILNQLIHHELLRMEETQNDKNLVATSKGIKVLNSVLSTLLD</sequence>
<dbReference type="InterPro" id="IPR006638">
    <property type="entry name" value="Elp3/MiaA/NifB-like_rSAM"/>
</dbReference>
<protein>
    <recommendedName>
        <fullName evidence="2">Radical S-adenosyl methionine domain-containing protein 1, mitochondrial</fullName>
    </recommendedName>
    <alternativeName>
        <fullName evidence="10">Putative heme chaperone</fullName>
    </alternativeName>
</protein>
<evidence type="ECO:0000259" key="12">
    <source>
        <dbReference type="PROSITE" id="PS51918"/>
    </source>
</evidence>
<dbReference type="InterPro" id="IPR058240">
    <property type="entry name" value="rSAM_sf"/>
</dbReference>
<dbReference type="Gene3D" id="3.20.20.70">
    <property type="entry name" value="Aldolase class I"/>
    <property type="match status" value="1"/>
</dbReference>
<dbReference type="GO" id="GO:0004109">
    <property type="term" value="F:coproporphyrinogen oxidase activity"/>
    <property type="evidence" value="ECO:0007669"/>
    <property type="project" value="InterPro"/>
</dbReference>
<name>A0AAW2YZB1_9EUKA</name>
<evidence type="ECO:0000256" key="1">
    <source>
        <dbReference type="ARBA" id="ARBA00006100"/>
    </source>
</evidence>
<organism evidence="13 14">
    <name type="scientific">Acrasis kona</name>
    <dbReference type="NCBI Taxonomy" id="1008807"/>
    <lineage>
        <taxon>Eukaryota</taxon>
        <taxon>Discoba</taxon>
        <taxon>Heterolobosea</taxon>
        <taxon>Tetramitia</taxon>
        <taxon>Eutetramitia</taxon>
        <taxon>Acrasidae</taxon>
        <taxon>Acrasis</taxon>
    </lineage>
</organism>
<dbReference type="EMBL" id="JAOPGA020000831">
    <property type="protein sequence ID" value="KAL0482221.1"/>
    <property type="molecule type" value="Genomic_DNA"/>
</dbReference>
<evidence type="ECO:0000256" key="5">
    <source>
        <dbReference type="ARBA" id="ARBA00022723"/>
    </source>
</evidence>
<dbReference type="AlphaFoldDB" id="A0AAW2YZB1"/>
<dbReference type="NCBIfam" id="TIGR00539">
    <property type="entry name" value="hemN_rel"/>
    <property type="match status" value="1"/>
</dbReference>
<dbReference type="SMART" id="SM00729">
    <property type="entry name" value="Elp3"/>
    <property type="match status" value="1"/>
</dbReference>
<keyword evidence="6" id="KW-0408">Iron</keyword>
<comment type="similarity">
    <text evidence="1">Belongs to the anaerobic coproporphyrinogen-III oxidase family. HemW subfamily.</text>
</comment>
<dbReference type="InterPro" id="IPR013785">
    <property type="entry name" value="Aldolase_TIM"/>
</dbReference>
<reference evidence="13 14" key="1">
    <citation type="submission" date="2024-03" db="EMBL/GenBank/DDBJ databases">
        <title>The Acrasis kona genome and developmental transcriptomes reveal deep origins of eukaryotic multicellular pathways.</title>
        <authorList>
            <person name="Sheikh S."/>
            <person name="Fu C.-J."/>
            <person name="Brown M.W."/>
            <person name="Baldauf S.L."/>
        </authorList>
    </citation>
    <scope>NUCLEOTIDE SEQUENCE [LARGE SCALE GENOMIC DNA]</scope>
    <source>
        <strain evidence="13 14">ATCC MYA-3509</strain>
    </source>
</reference>
<evidence type="ECO:0000256" key="10">
    <source>
        <dbReference type="ARBA" id="ARBA00033094"/>
    </source>
</evidence>
<dbReference type="InterPro" id="IPR007197">
    <property type="entry name" value="rSAM"/>
</dbReference>
<keyword evidence="5" id="KW-0479">Metal-binding</keyword>
<comment type="caution">
    <text evidence="13">The sequence shown here is derived from an EMBL/GenBank/DDBJ whole genome shotgun (WGS) entry which is preliminary data.</text>
</comment>
<dbReference type="GO" id="GO:0006779">
    <property type="term" value="P:porphyrin-containing compound biosynthetic process"/>
    <property type="evidence" value="ECO:0007669"/>
    <property type="project" value="InterPro"/>
</dbReference>
<comment type="function">
    <text evidence="11">May be a heme chaperone, appears to bind heme. Homologous bacterial proteins do not have oxygen-independent coproporphyrinogen-III oxidase activity. Binds 1 [4Fe-4S] cluster. The cluster is coordinated with 3 cysteines and an exchangeable S-adenosyl-L-methionine.</text>
</comment>
<dbReference type="PANTHER" id="PTHR13932">
    <property type="entry name" value="COPROPORPHYRINIGEN III OXIDASE"/>
    <property type="match status" value="1"/>
</dbReference>
<keyword evidence="8" id="KW-0496">Mitochondrion</keyword>
<dbReference type="GO" id="GO:0046872">
    <property type="term" value="F:metal ion binding"/>
    <property type="evidence" value="ECO:0007669"/>
    <property type="project" value="UniProtKB-KW"/>
</dbReference>
<dbReference type="Pfam" id="PF04055">
    <property type="entry name" value="Radical_SAM"/>
    <property type="match status" value="1"/>
</dbReference>
<gene>
    <name evidence="13" type="ORF">AKO1_015310</name>
</gene>
<evidence type="ECO:0000256" key="4">
    <source>
        <dbReference type="ARBA" id="ARBA00022691"/>
    </source>
</evidence>
<proteinExistence type="inferred from homology"/>
<evidence type="ECO:0000256" key="3">
    <source>
        <dbReference type="ARBA" id="ARBA00022617"/>
    </source>
</evidence>
<dbReference type="InterPro" id="IPR034505">
    <property type="entry name" value="Coproporphyrinogen-III_oxidase"/>
</dbReference>
<dbReference type="CDD" id="cd01335">
    <property type="entry name" value="Radical_SAM"/>
    <property type="match status" value="1"/>
</dbReference>
<evidence type="ECO:0000256" key="6">
    <source>
        <dbReference type="ARBA" id="ARBA00023004"/>
    </source>
</evidence>
<keyword evidence="14" id="KW-1185">Reference proteome</keyword>
<accession>A0AAW2YZB1</accession>
<feature type="domain" description="Radical SAM core" evidence="12">
    <location>
        <begin position="1"/>
        <end position="206"/>
    </location>
</feature>
<evidence type="ECO:0000313" key="13">
    <source>
        <dbReference type="EMBL" id="KAL0482221.1"/>
    </source>
</evidence>
<keyword evidence="3" id="KW-0349">Heme</keyword>
<evidence type="ECO:0000256" key="8">
    <source>
        <dbReference type="ARBA" id="ARBA00023128"/>
    </source>
</evidence>
<dbReference type="PROSITE" id="PS51918">
    <property type="entry name" value="RADICAL_SAM"/>
    <property type="match status" value="1"/>
</dbReference>
<dbReference type="Proteomes" id="UP001431209">
    <property type="component" value="Unassembled WGS sequence"/>
</dbReference>
<dbReference type="SUPFAM" id="SSF102114">
    <property type="entry name" value="Radical SAM enzymes"/>
    <property type="match status" value="1"/>
</dbReference>
<keyword evidence="7" id="KW-0411">Iron-sulfur</keyword>
<evidence type="ECO:0000256" key="9">
    <source>
        <dbReference type="ARBA" id="ARBA00023186"/>
    </source>
</evidence>
<evidence type="ECO:0000256" key="2">
    <source>
        <dbReference type="ARBA" id="ARBA00014678"/>
    </source>
</evidence>
<evidence type="ECO:0000256" key="11">
    <source>
        <dbReference type="ARBA" id="ARBA00045130"/>
    </source>
</evidence>
<evidence type="ECO:0000256" key="7">
    <source>
        <dbReference type="ARBA" id="ARBA00023014"/>
    </source>
</evidence>
<dbReference type="InterPro" id="IPR004559">
    <property type="entry name" value="HemW-like"/>
</dbReference>
<evidence type="ECO:0000313" key="14">
    <source>
        <dbReference type="Proteomes" id="UP001431209"/>
    </source>
</evidence>